<evidence type="ECO:0000256" key="1">
    <source>
        <dbReference type="SAM" id="MobiDB-lite"/>
    </source>
</evidence>
<reference evidence="2 3" key="1">
    <citation type="journal article" date="2019" name="Emerg. Microbes Infect.">
        <title>Comprehensive subspecies identification of 175 nontuberculous mycobacteria species based on 7547 genomic profiles.</title>
        <authorList>
            <person name="Matsumoto Y."/>
            <person name="Kinjo T."/>
            <person name="Motooka D."/>
            <person name="Nabeya D."/>
            <person name="Jung N."/>
            <person name="Uechi K."/>
            <person name="Horii T."/>
            <person name="Iida T."/>
            <person name="Fujita J."/>
            <person name="Nakamura S."/>
        </authorList>
    </citation>
    <scope>NUCLEOTIDE SEQUENCE [LARGE SCALE GENOMIC DNA]</scope>
    <source>
        <strain evidence="2 3">JCM 30275</strain>
    </source>
</reference>
<dbReference type="KEGG" id="many:MANY_23590"/>
<dbReference type="RefSeq" id="WP_163804397.1">
    <property type="nucleotide sequence ID" value="NZ_AP022620.1"/>
</dbReference>
<feature type="compositionally biased region" description="Polar residues" evidence="1">
    <location>
        <begin position="331"/>
        <end position="345"/>
    </location>
</feature>
<feature type="region of interest" description="Disordered" evidence="1">
    <location>
        <begin position="307"/>
        <end position="396"/>
    </location>
</feature>
<dbReference type="AlphaFoldDB" id="A0A6N4WAE5"/>
<evidence type="ECO:0000313" key="2">
    <source>
        <dbReference type="EMBL" id="BBZ77022.1"/>
    </source>
</evidence>
<dbReference type="Proteomes" id="UP000467249">
    <property type="component" value="Chromosome"/>
</dbReference>
<accession>A0A6N4WAE5</accession>
<organism evidence="2 3">
    <name type="scientific">Mycolicibacterium anyangense</name>
    <dbReference type="NCBI Taxonomy" id="1431246"/>
    <lineage>
        <taxon>Bacteria</taxon>
        <taxon>Bacillati</taxon>
        <taxon>Actinomycetota</taxon>
        <taxon>Actinomycetes</taxon>
        <taxon>Mycobacteriales</taxon>
        <taxon>Mycobacteriaceae</taxon>
        <taxon>Mycolicibacterium</taxon>
    </lineage>
</organism>
<feature type="compositionally biased region" description="Low complexity" evidence="1">
    <location>
        <begin position="365"/>
        <end position="383"/>
    </location>
</feature>
<sequence length="396" mass="39748">MDIALRSHLTAGIALLGATAIAVTPITSTSLVSSAERAATQASSVTLAALANPINAIAEVIEDVNTNILYNGTWGAPWNTLPSLGDYAYAGYQGILPDIAFWPLPLAQTVVTNVSGYGWAAVRGVGDLANKSLQAAWNTPFALVDAAQLLIAGDPTAALAVIQNQIVLPLQKGINSALNSANYIVSNLIENVGIVAAAVPTLVTNLVGVTVGGTSYIVNQAIATLTTAFGQLTSGQFAAAWDTAVNGFLGRNGTLGYLEKLTIGPGVVTGDPANPVIPSLRAVVTQGTRQLADSFYNAPYDPATGPFQPAAAAKPATPAAPSTVSALRASAQATTADLATDSTPATGEGAPDASATPGDHGTAESASSDTGTTKAAAKSTGGSKRAHQAGTAKSSD</sequence>
<protein>
    <recommendedName>
        <fullName evidence="4">PE-PGRS family protein</fullName>
    </recommendedName>
</protein>
<name>A0A6N4WAE5_9MYCO</name>
<evidence type="ECO:0000313" key="3">
    <source>
        <dbReference type="Proteomes" id="UP000467249"/>
    </source>
</evidence>
<feature type="compositionally biased region" description="Low complexity" evidence="1">
    <location>
        <begin position="309"/>
        <end position="321"/>
    </location>
</feature>
<dbReference type="EMBL" id="AP022620">
    <property type="protein sequence ID" value="BBZ77022.1"/>
    <property type="molecule type" value="Genomic_DNA"/>
</dbReference>
<keyword evidence="3" id="KW-1185">Reference proteome</keyword>
<gene>
    <name evidence="2" type="ORF">MANY_23590</name>
</gene>
<proteinExistence type="predicted"/>
<evidence type="ECO:0008006" key="4">
    <source>
        <dbReference type="Google" id="ProtNLM"/>
    </source>
</evidence>